<reference evidence="3 4" key="1">
    <citation type="submission" date="2018-08" db="EMBL/GenBank/DDBJ databases">
        <title>A genome reference for cultivated species of the human gut microbiota.</title>
        <authorList>
            <person name="Zou Y."/>
            <person name="Xue W."/>
            <person name="Luo G."/>
        </authorList>
    </citation>
    <scope>NUCLEOTIDE SEQUENCE [LARGE SCALE GENOMIC DNA]</scope>
    <source>
        <strain evidence="3 4">AF22-10AC</strain>
    </source>
</reference>
<comment type="caution">
    <text evidence="3">The sequence shown here is derived from an EMBL/GenBank/DDBJ whole genome shotgun (WGS) entry which is preliminary data.</text>
</comment>
<keyword evidence="2" id="KW-0472">Membrane</keyword>
<dbReference type="EMBL" id="QRVM01000047">
    <property type="protein sequence ID" value="RGS45019.1"/>
    <property type="molecule type" value="Genomic_DNA"/>
</dbReference>
<name>A0A412IXY1_9FIRM</name>
<gene>
    <name evidence="3" type="ORF">DWX92_09195</name>
</gene>
<feature type="compositionally biased region" description="Basic and acidic residues" evidence="1">
    <location>
        <begin position="72"/>
        <end position="94"/>
    </location>
</feature>
<evidence type="ECO:0000256" key="1">
    <source>
        <dbReference type="SAM" id="MobiDB-lite"/>
    </source>
</evidence>
<proteinExistence type="predicted"/>
<feature type="region of interest" description="Disordered" evidence="1">
    <location>
        <begin position="72"/>
        <end position="121"/>
    </location>
</feature>
<feature type="transmembrane region" description="Helical" evidence="2">
    <location>
        <begin position="21"/>
        <end position="41"/>
    </location>
</feature>
<evidence type="ECO:0000313" key="3">
    <source>
        <dbReference type="EMBL" id="RGS45019.1"/>
    </source>
</evidence>
<keyword evidence="2" id="KW-1133">Transmembrane helix</keyword>
<feature type="compositionally biased region" description="Low complexity" evidence="1">
    <location>
        <begin position="111"/>
        <end position="121"/>
    </location>
</feature>
<keyword evidence="2" id="KW-0812">Transmembrane</keyword>
<dbReference type="Proteomes" id="UP000285274">
    <property type="component" value="Unassembled WGS sequence"/>
</dbReference>
<accession>A0A412IXY1</accession>
<evidence type="ECO:0000256" key="2">
    <source>
        <dbReference type="SAM" id="Phobius"/>
    </source>
</evidence>
<sequence length="427" mass="48091">MQEYLRRLLKDKARLRKWKRIMIALSCIVVVCTVYALSLPAQTFACDKEEHTHTAECYDENNELICEKEEHTHTDDCNKQEEVNEQEEVVKDEPETINNEQVSQESEEETTTTTTTTETTTEPFDLSFDANKDKITSVFMYYKDADDKWQNLDKGDAKPNSTELYLKVEFDKINTKNLLEQHNGILLYSLPDFMRDFEKAGNGTLLAGDKNIGTIEIEKNKVKFTLDQTYLKGLVDKGSNQLNGSFYVKGQIDLTKINQNNGEAKLVVGDKTVTLNYGPDCIEKFGSVDMKKEMSNVDKVNNYLTYTVTVTAGKDGCKDLYVVDKFTSNANLVSYAGNISSTETTLTSEDNNKDPFETIISGATHGKIYKASISDATTKIPDAGVSDITNPCIVWHIGDMKPNESRTLTYYVKLNDKANLSGQTIKK</sequence>
<organism evidence="3 4">
    <name type="scientific">Holdemanella biformis</name>
    <dbReference type="NCBI Taxonomy" id="1735"/>
    <lineage>
        <taxon>Bacteria</taxon>
        <taxon>Bacillati</taxon>
        <taxon>Bacillota</taxon>
        <taxon>Erysipelotrichia</taxon>
        <taxon>Erysipelotrichales</taxon>
        <taxon>Erysipelotrichaceae</taxon>
        <taxon>Holdemanella</taxon>
    </lineage>
</organism>
<evidence type="ECO:0000313" key="4">
    <source>
        <dbReference type="Proteomes" id="UP000285274"/>
    </source>
</evidence>
<protein>
    <submittedName>
        <fullName evidence="3">Uncharacterized protein</fullName>
    </submittedName>
</protein>
<dbReference type="AlphaFoldDB" id="A0A412IXY1"/>